<dbReference type="InterPro" id="IPR033616">
    <property type="entry name" value="BLTP1"/>
</dbReference>
<organism evidence="16">
    <name type="scientific">Strongyloides stercoralis</name>
    <name type="common">Threadworm</name>
    <dbReference type="NCBI Taxonomy" id="6248"/>
    <lineage>
        <taxon>Eukaryota</taxon>
        <taxon>Metazoa</taxon>
        <taxon>Ecdysozoa</taxon>
        <taxon>Nematoda</taxon>
        <taxon>Chromadorea</taxon>
        <taxon>Rhabditida</taxon>
        <taxon>Tylenchina</taxon>
        <taxon>Panagrolaimomorpha</taxon>
        <taxon>Strongyloidoidea</taxon>
        <taxon>Strongyloididae</taxon>
        <taxon>Strongyloides</taxon>
    </lineage>
</organism>
<dbReference type="SMART" id="SM00219">
    <property type="entry name" value="TyrKc"/>
    <property type="match status" value="1"/>
</dbReference>
<dbReference type="GO" id="GO:0004715">
    <property type="term" value="F:non-membrane spanning protein tyrosine kinase activity"/>
    <property type="evidence" value="ECO:0007669"/>
    <property type="project" value="UniProtKB-EC"/>
</dbReference>
<dbReference type="InterPro" id="IPR047104">
    <property type="entry name" value="BLTP1_N"/>
</dbReference>
<keyword evidence="2" id="KW-0808">Transferase</keyword>
<evidence type="ECO:0000256" key="12">
    <source>
        <dbReference type="SAM" id="Phobius"/>
    </source>
</evidence>
<dbReference type="GO" id="GO:0098793">
    <property type="term" value="C:presynapse"/>
    <property type="evidence" value="ECO:0007669"/>
    <property type="project" value="GOC"/>
</dbReference>
<dbReference type="Gene3D" id="1.10.510.10">
    <property type="entry name" value="Transferase(Phosphotransferase) domain 1"/>
    <property type="match status" value="1"/>
</dbReference>
<dbReference type="SUPFAM" id="SSF55550">
    <property type="entry name" value="SH2 domain"/>
    <property type="match status" value="1"/>
</dbReference>
<dbReference type="InterPro" id="IPR056742">
    <property type="entry name" value="BLTP1_C"/>
</dbReference>
<dbReference type="Pfam" id="PF00017">
    <property type="entry name" value="SH2"/>
    <property type="match status" value="1"/>
</dbReference>
<comment type="catalytic activity">
    <reaction evidence="8">
        <text>L-tyrosyl-[protein] + ATP = O-phospho-L-tyrosyl-[protein] + ADP + H(+)</text>
        <dbReference type="Rhea" id="RHEA:10596"/>
        <dbReference type="Rhea" id="RHEA-COMP:10136"/>
        <dbReference type="Rhea" id="RHEA-COMP:20101"/>
        <dbReference type="ChEBI" id="CHEBI:15378"/>
        <dbReference type="ChEBI" id="CHEBI:30616"/>
        <dbReference type="ChEBI" id="CHEBI:46858"/>
        <dbReference type="ChEBI" id="CHEBI:61978"/>
        <dbReference type="ChEBI" id="CHEBI:456216"/>
        <dbReference type="EC" id="2.7.10.2"/>
    </reaction>
</comment>
<dbReference type="Pfam" id="PF20413">
    <property type="entry name" value="BLTP1_N"/>
    <property type="match status" value="2"/>
</dbReference>
<dbReference type="WBParaSite" id="TCONS_00001738.p1">
    <property type="protein sequence ID" value="TCONS_00001738.p1"/>
    <property type="gene ID" value="XLOC_001634"/>
</dbReference>
<evidence type="ECO:0000313" key="15">
    <source>
        <dbReference type="Proteomes" id="UP000035681"/>
    </source>
</evidence>
<dbReference type="SMART" id="SM00252">
    <property type="entry name" value="SH2"/>
    <property type="match status" value="1"/>
</dbReference>
<dbReference type="InterPro" id="IPR017441">
    <property type="entry name" value="Protein_kinase_ATP_BS"/>
</dbReference>
<name>A0A0K0E9P6_STRER</name>
<dbReference type="InterPro" id="IPR000980">
    <property type="entry name" value="SH2"/>
</dbReference>
<dbReference type="EC" id="2.7.10.2" evidence="1"/>
<reference evidence="16" key="1">
    <citation type="submission" date="2015-08" db="UniProtKB">
        <authorList>
            <consortium name="WormBaseParasite"/>
        </authorList>
    </citation>
    <scope>IDENTIFICATION</scope>
</reference>
<protein>
    <recommendedName>
        <fullName evidence="1">non-specific protein-tyrosine kinase</fullName>
        <ecNumber evidence="1">2.7.10.2</ecNumber>
    </recommendedName>
</protein>
<feature type="compositionally biased region" description="Polar residues" evidence="11">
    <location>
        <begin position="2111"/>
        <end position="2130"/>
    </location>
</feature>
<dbReference type="PROSITE" id="PS00109">
    <property type="entry name" value="PROTEIN_KINASE_TYR"/>
    <property type="match status" value="1"/>
</dbReference>
<keyword evidence="15" id="KW-1185">Reference proteome</keyword>
<keyword evidence="12" id="KW-1133">Transmembrane helix</keyword>
<feature type="transmembrane region" description="Helical" evidence="12">
    <location>
        <begin position="458"/>
        <end position="490"/>
    </location>
</feature>
<dbReference type="PRINTS" id="PR00109">
    <property type="entry name" value="TYRKINASE"/>
</dbReference>
<dbReference type="PROSITE" id="PS50011">
    <property type="entry name" value="PROTEIN_KINASE_DOM"/>
    <property type="match status" value="1"/>
</dbReference>
<feature type="binding site" evidence="10">
    <location>
        <position position="171"/>
    </location>
    <ligand>
        <name>ATP</name>
        <dbReference type="ChEBI" id="CHEBI:30616"/>
    </ligand>
</feature>
<feature type="region of interest" description="Disordered" evidence="11">
    <location>
        <begin position="2108"/>
        <end position="2130"/>
    </location>
</feature>
<dbReference type="Gene3D" id="3.30.505.10">
    <property type="entry name" value="SH2 domain"/>
    <property type="match status" value="1"/>
</dbReference>
<evidence type="ECO:0000256" key="3">
    <source>
        <dbReference type="ARBA" id="ARBA00022741"/>
    </source>
</evidence>
<dbReference type="WBParaSite" id="SSTP_0000622800.1">
    <property type="protein sequence ID" value="SSTP_0000622800.1"/>
    <property type="gene ID" value="SSTP_0000622800"/>
</dbReference>
<dbReference type="PROSITE" id="PS50001">
    <property type="entry name" value="SH2"/>
    <property type="match status" value="1"/>
</dbReference>
<keyword evidence="12" id="KW-0812">Transmembrane</keyword>
<keyword evidence="6 9" id="KW-0727">SH2 domain</keyword>
<dbReference type="PROSITE" id="PS00107">
    <property type="entry name" value="PROTEIN_KINASE_ATP"/>
    <property type="match status" value="1"/>
</dbReference>
<evidence type="ECO:0000256" key="8">
    <source>
        <dbReference type="ARBA" id="ARBA00051245"/>
    </source>
</evidence>
<dbReference type="InterPro" id="IPR001245">
    <property type="entry name" value="Ser-Thr/Tyr_kinase_cat_dom"/>
</dbReference>
<dbReference type="InterPro" id="IPR036860">
    <property type="entry name" value="SH2_dom_sf"/>
</dbReference>
<dbReference type="SMART" id="SM01220">
    <property type="entry name" value="FSA_C"/>
    <property type="match status" value="1"/>
</dbReference>
<dbReference type="InterPro" id="IPR035027">
    <property type="entry name" value="Csk-like_SH2"/>
</dbReference>
<evidence type="ECO:0000256" key="1">
    <source>
        <dbReference type="ARBA" id="ARBA00011903"/>
    </source>
</evidence>
<keyword evidence="5 10" id="KW-0067">ATP-binding</keyword>
<keyword evidence="12" id="KW-0472">Membrane</keyword>
<dbReference type="Proteomes" id="UP000035681">
    <property type="component" value="Unplaced"/>
</dbReference>
<evidence type="ECO:0000256" key="9">
    <source>
        <dbReference type="PROSITE-ProRule" id="PRU00191"/>
    </source>
</evidence>
<dbReference type="Pfam" id="PF25040">
    <property type="entry name" value="BLTP1_C"/>
    <property type="match status" value="4"/>
</dbReference>
<evidence type="ECO:0000259" key="14">
    <source>
        <dbReference type="PROSITE" id="PS50011"/>
    </source>
</evidence>
<dbReference type="SUPFAM" id="SSF56112">
    <property type="entry name" value="Protein kinase-like (PK-like)"/>
    <property type="match status" value="1"/>
</dbReference>
<dbReference type="CDD" id="cd09937">
    <property type="entry name" value="SH2_csk_like"/>
    <property type="match status" value="1"/>
</dbReference>
<feature type="domain" description="SH2" evidence="13">
    <location>
        <begin position="21"/>
        <end position="111"/>
    </location>
</feature>
<evidence type="ECO:0000256" key="2">
    <source>
        <dbReference type="ARBA" id="ARBA00022679"/>
    </source>
</evidence>
<dbReference type="InterPro" id="IPR011009">
    <property type="entry name" value="Kinase-like_dom_sf"/>
</dbReference>
<evidence type="ECO:0000256" key="11">
    <source>
        <dbReference type="SAM" id="MobiDB-lite"/>
    </source>
</evidence>
<dbReference type="SMART" id="SM00220">
    <property type="entry name" value="S_TKc"/>
    <property type="match status" value="1"/>
</dbReference>
<evidence type="ECO:0000259" key="13">
    <source>
        <dbReference type="PROSITE" id="PS50001"/>
    </source>
</evidence>
<dbReference type="PRINTS" id="PR00401">
    <property type="entry name" value="SH2DOMAIN"/>
</dbReference>
<accession>A0A0K0E9P6</accession>
<dbReference type="PANTHER" id="PTHR31640:SF1">
    <property type="entry name" value="BRIDGE-LIKE LIPID TRANSFER PROTEIN FAMILY MEMBER 1"/>
    <property type="match status" value="1"/>
</dbReference>
<dbReference type="InterPro" id="IPR008266">
    <property type="entry name" value="Tyr_kinase_AS"/>
</dbReference>
<evidence type="ECO:0000256" key="10">
    <source>
        <dbReference type="PROSITE-ProRule" id="PRU10141"/>
    </source>
</evidence>
<dbReference type="InterPro" id="IPR020635">
    <property type="entry name" value="Tyr_kinase_cat_dom"/>
</dbReference>
<keyword evidence="7" id="KW-0829">Tyrosine-protein kinase</keyword>
<evidence type="ECO:0000256" key="5">
    <source>
        <dbReference type="ARBA" id="ARBA00022840"/>
    </source>
</evidence>
<dbReference type="FunFam" id="1.10.510.10:FF:000554">
    <property type="entry name" value="Predicted protein"/>
    <property type="match status" value="1"/>
</dbReference>
<keyword evidence="4" id="KW-0418">Kinase</keyword>
<dbReference type="GO" id="GO:0048488">
    <property type="term" value="P:synaptic vesicle endocytosis"/>
    <property type="evidence" value="ECO:0007669"/>
    <property type="project" value="TreeGrafter"/>
</dbReference>
<proteinExistence type="predicted"/>
<keyword evidence="3 10" id="KW-0547">Nucleotide-binding</keyword>
<evidence type="ECO:0000256" key="7">
    <source>
        <dbReference type="ARBA" id="ARBA00023137"/>
    </source>
</evidence>
<dbReference type="PANTHER" id="PTHR31640">
    <property type="entry name" value="TRANSMEMBRANE PROTEIN KIAA1109"/>
    <property type="match status" value="1"/>
</dbReference>
<evidence type="ECO:0000313" key="16">
    <source>
        <dbReference type="WBParaSite" id="SSTP_0000622800.1"/>
    </source>
</evidence>
<feature type="domain" description="Protein kinase" evidence="14">
    <location>
        <begin position="144"/>
        <end position="397"/>
    </location>
</feature>
<sequence>MVPSNSNGMLVSTNTRLQMPWLHGKISREKTEKLLANTSDGTFLIRESTNYPGDFTLCLSYNKKVEHYRIHLLENNHYTCDHEAIFPNLIQLVAHYKRDADGLCHELVSPIISDDMKAHLENSNIETKITEFRKAGILVNRNDLIIGDVIGKGEFGDVYCGIYLGQRVAVKSLKNGITSDLLAEAKFMSQLNNIHLVALIGVVMDETREVNILTEFMANGNLVDYLRSRGRYQVDKRQLISIALNVAEGMRYMEGQRLVHRDLAARNILLDENYSAKISDFGLAQSMDKPTSDCASKVFPVKWTSVEALRYGKFSNKSDVWSFGILLWEIFSFGRVPYPRIPIQDVVRHIEQGYRMENPEGCPQSINLLMGETWNLDPACRPTFAQICKVECQYQLMTNHTIQGKILNVENVSILDTVHALFINNDSNVVLNYKDFGVGFINNQNTLYSNGNTGTDKFVILISLFSLIVWCIFLLFYFSRVVAILVGIIIRKLLKFSGYQDVYFDIGSFEINLIAGKIMLRNVLVVTDDINLKCNDGYVIFHFWKKSPPPRPQVLLQHMDESRIHFSLNGLSIHVHNRIGLYKNLAKTTNFSHIFDNIHENVSQKVSNSNPVNDIKIAKKSDSWWDSIFALAGAIRLDVSTGRIIFGNHTLPSAFVITFENLKCKTFLTNPSNPFDRYLMKSKMELDNVKMSFVKSLDYKKYIPFNPPRTMGHGFDILQTAQMEILYNQEILGIQQYGLQSPNEAKPTWDTTLRFKSNTVISWGPWADKQKDMLYSYFFPSPYGISPITVMAKEGQRRTFITHDTKITFIQDFKFDIWFLKNEELHSFQSNLQHGTTMDMSFPWITMEHGYKTDVKATLVGVDMCTSLPFKNFLKCRSLFIKLLVDYPRNSTAHQTWNLSMDWNDTVATFIWDYKRLVTDLITEWTSENIPDLKKFVPYTWKFNIKFSENYSLRLLLNDKNWIDTSTLGNSQNFIASISGENLSLKFNMEFVDFSPDTIKMIYDVIAVNNISLKLKLPDNGSNYTILHSILQNSNFHINDNERHFIISDWIEVWQCEKITFCLIYEYHPCEYIYNSDIPFNILSKYKPKHVQHPSFLKPDKLDVSVDVSRSNVIICGSLIKAIYDLKNNYFGFYDIASDVLGEKNSHTLIPIGRTYENEQVDYFRSIDVNFNLRVKNITCHLAIYCCRGEDKKYMETCPMIFTEQVVVELIKTSKECQVQVFVAPACAYFFPNTACSKSKPGCLSLSSGLQFRGQGLFCDIDIPWEIGCVEYGWSMELILGTLDGSLQLTHLYKLKIFIESLLLLFLNKDDELELPNIYNYCQHYQDASNCTLNCEKNIGIKCYSSEQLKFELFRLGIDKIDIKIIESECILNLITEDIRVGICSSHGKIYSPKLSIDIPYITLNQLIHQPDSSHWLETANLDITKIKLDINIPVSYTSPKFIEQRIEFLKKNDSMTKRLYFLYNDDESCGCSGNTFFFGKNDLVGKLFFNNYKNKLAIYSINKNDNEQPYFGQSIHKKNSGILINCEEDYFLNRESISDVISIKRVDSELSFHSTSSVPNQSFISFGQYSQLLDNFNYECNDIKMPCYIEPGWVEMWNNYHNTILRKCHTGIKNITLIKKESKINQKNKIEENNFNKTYNSLYIEGDISKNISIFICPLAFRGFEIFLHCISEIGTNIHPLIYIQSMYDKCCTKRHEQPLTILSLKSKEQFKKNPGIFINLGLPSIEIKCLSNEVGGLNVSSDNCDINASLLLLKICHTTLNGTTSEACEVIKQERELKLNVFWDSISCRIFYLLDEDGRDFVYNKIFPNYTTNWSEISNYSINSEKCLRVISEIGIKNISFDAKMYSPFSNHKDPYGKRDEISIDIINIFSTSVFGSPLEMGYSKELSFYDILYPMLKEYIKNSTRFLSTLNNSLDSCDNWSDLCIIKCFADTLDDDNEKVFIFERGTLKDVMTNSRFLNSCASCCLMLMTLKHFNYATDFYKCNYYNEIKNNNDQFLIKENRKNAIIALLSHWQTIICSHVTLVDNHVAHKFKKIPDDEGISELKNLSKNDVKNHDLELSSGHVIIDIDTPITSPSKNTNNKNTDLLIGKNVLHYESINNRLHRESLENNQSNKRPGHSRNGSALNTKEINKEEMDLYHYVKTAANELKHKKNKKGLSETISIDSIVNGMELLLDIFFWSVYHQMELEKSVFDGFPNKKVRTNIKINLDEFKIEVAERKARKNKNDEVFSSISTHTILQINNFRAPGNFTINSIRDMQQIKLNKLDFSMEYEAEIESIKLGADIATVGFTNEIIFLILSLMENIDIPNNGRKSIGSIMATSITSDNNWATSVLDKLNDYQRGLSRKNIKRKCTAIRMDIRGIATLKTVVLESVFNDLLLSIPFHDISLTHIHTRNDLAKCENKEVIRSDAITLRIKKGNLRLTERADASFKKEARDILTCTLKESTFNFKRSINSIDTYTEKSVIKVKLGDVNGDIPMHAQFVHEMVLKHGPQLNEQFNRLSIHQIKPSNGTNFSPIPINTMPDGSNNTAIEESYLGPKNSFGIDDVNKVTIKREKNQQLSKKHAWRFIFDFDVKLSTILLNARLLPSLNTQYKLSRASANGTIGKDINFELKIFEHGMLFEVVNTNINDINEYSDTFALPLPHIFIEGNQQSSNVNELLSNKTTVTSNLTLKEGNYYDITIEVGKIEHSFSTDLLNQILFAEQSFRSELTHLLKRISKLKMQPSDEVISNPNNTSNISNQVLFNINVKGEGIPWFQLTASTPTSTAIRVTLDNPTLTLTNRYKIALDTSNKITNSWIGRAKVQVNVKLGQFYKNAMFEEVDSELQELATFMTQVSAQNEEISLNSPNNYVFSLNRPILYIKSTAIDKAILLWLNYKNTYDFWRKERDKFYSSTVEEKDEYDILRDDINKTQSSDMNLNLSLSIQNGLYVCMPLYSTDCNDNLSALLISLQRSEITVSIKKELACAADFNSFKISFIENFDENSLSDSWLEKNTGDSNHSNFCYFPHGSYKLFSSASKPKDENERAKWILSIKSHMKGMTIDFSDKIGKFLSLLTQTFSNFGNNDDFDYHHENNSGCGDEEINTDLSDSDEEFYSLGDGEDRTRWLERKMHQKSILVTDLMQCRLDEIKIEHERRKLHKLELAKFKQFRKSVVEKIKKRAGGKKISTKDISYTSQKDIRDMKINDKYKQPLSYNTFSNIENDNKIDMNYMVEDNEKIDMSIDVQLNIESGQCILRCNPMKLSSFNTNQNSNKLPMKPSSKNLNHLVSNTQEDKHSMKLAIPSVGVKVFYTSNDPLTSKPSDIAKIFKDDIKEKKSHKNGCFYLALELAHMPQETIVTPLLADYLEQVIEPLPQHFFESSSSTAPHSDVLSDGMPIVAIDTSGLPLDVLFHLNVQSSTIRFEGQQIKNNAADCLLTLPRLTLMVSTRKYNELDRTVAGIHISAMLSNFSLSIYSPHQQSTSHDALSLGLDSLSICVSRTKNPPTPEEPNRIQLVITTTIGVANFNYDLRRLSELLAFPKPWYRKILVKRIFLGEYAVNLNDKQFSSSTINIPSERIQLTKEIKTDGESINKHIESKVKFVASAVYSLQWKELKVKAQMSNTMGNTEWNALKGAIRGNFDINSDGQRKFNIMFKLDSSMLQANGGAISGNIGINKLLIALKHGKEENKPPKNCLKLQLGFFESQIEWMSRTIFVGRFTEPQIDINDEWKSEYDVYDEETSQSFCFVNIAGAWKDLQMIITKNTIGDFIKITSKLHSFFNEQLSSSRFVWGSEYDLGKLNDERSNDNISFTDSDNCSLSDDSSEISFSYSTKRYWHKIMDILTLLQLQKPNLLSFPTKSDDGTIIGGTIELDAQKASVACMHGDMNSSEWALFHLSEVGAFFKTWTKCCFMNNEETETGINIEQKLDIKLGNHGIHGMSISECKGLVCRVHQARNFNLDNNSTISFCLKSIIDDALRNTSLHFPDKMEPKYNHKVVEMFILPAFEAVLNTVQKQHSKKSHDTNQIVDCSFICDFHDLVSLLPDPNSQLGFLPKLIQSYKIDNSDRQHNDKNINNQKDISKENTKDPRIYECHTWHVDPRLQFLNTNRSKWNSPVIDDILKMLKIYDYRKTIPKFLQRGVLDNADVIIAILIKEILYLAKKD</sequence>
<dbReference type="InterPro" id="IPR000719">
    <property type="entry name" value="Prot_kinase_dom"/>
</dbReference>
<dbReference type="GO" id="GO:0005524">
    <property type="term" value="F:ATP binding"/>
    <property type="evidence" value="ECO:0007669"/>
    <property type="project" value="UniProtKB-UniRule"/>
</dbReference>
<dbReference type="STRING" id="6248.A0A0K0E9P6"/>
<evidence type="ECO:0000256" key="6">
    <source>
        <dbReference type="ARBA" id="ARBA00022999"/>
    </source>
</evidence>
<evidence type="ECO:0000256" key="4">
    <source>
        <dbReference type="ARBA" id="ARBA00022777"/>
    </source>
</evidence>
<dbReference type="Pfam" id="PF07714">
    <property type="entry name" value="PK_Tyr_Ser-Thr"/>
    <property type="match status" value="1"/>
</dbReference>